<reference evidence="3" key="1">
    <citation type="submission" date="2016-11" db="EMBL/GenBank/DDBJ databases">
        <authorList>
            <person name="Varghese N."/>
            <person name="Submissions S."/>
        </authorList>
    </citation>
    <scope>NUCLEOTIDE SEQUENCE [LARGE SCALE GENOMIC DNA]</scope>
    <source>
        <strain evidence="3">DSM 14826</strain>
    </source>
</reference>
<proteinExistence type="predicted"/>
<evidence type="ECO:0000313" key="2">
    <source>
        <dbReference type="EMBL" id="SHK23092.1"/>
    </source>
</evidence>
<organism evidence="2 3">
    <name type="scientific">Anaerobranca californiensis DSM 14826</name>
    <dbReference type="NCBI Taxonomy" id="1120989"/>
    <lineage>
        <taxon>Bacteria</taxon>
        <taxon>Bacillati</taxon>
        <taxon>Bacillota</taxon>
        <taxon>Clostridia</taxon>
        <taxon>Eubacteriales</taxon>
        <taxon>Proteinivoracaceae</taxon>
        <taxon>Anaerobranca</taxon>
    </lineage>
</organism>
<accession>A0A1M6QS29</accession>
<dbReference type="SUPFAM" id="SSF53067">
    <property type="entry name" value="Actin-like ATPase domain"/>
    <property type="match status" value="2"/>
</dbReference>
<dbReference type="GO" id="GO:0002949">
    <property type="term" value="P:tRNA threonylcarbamoyladenosine modification"/>
    <property type="evidence" value="ECO:0007669"/>
    <property type="project" value="InterPro"/>
</dbReference>
<protein>
    <submittedName>
        <fullName evidence="2">Glycoprotease family protein</fullName>
    </submittedName>
</protein>
<keyword evidence="3" id="KW-1185">Reference proteome</keyword>
<dbReference type="InterPro" id="IPR043129">
    <property type="entry name" value="ATPase_NBD"/>
</dbReference>
<gene>
    <name evidence="2" type="ORF">SAMN02745227_01849</name>
</gene>
<dbReference type="NCBIfam" id="TIGR03725">
    <property type="entry name" value="T6A_YeaZ"/>
    <property type="match status" value="1"/>
</dbReference>
<dbReference type="InterPro" id="IPR000905">
    <property type="entry name" value="Gcp-like_dom"/>
</dbReference>
<dbReference type="AlphaFoldDB" id="A0A1M6QS29"/>
<evidence type="ECO:0000259" key="1">
    <source>
        <dbReference type="Pfam" id="PF00814"/>
    </source>
</evidence>
<dbReference type="GO" id="GO:0005829">
    <property type="term" value="C:cytosol"/>
    <property type="evidence" value="ECO:0007669"/>
    <property type="project" value="TreeGrafter"/>
</dbReference>
<feature type="domain" description="Gcp-like" evidence="1">
    <location>
        <begin position="32"/>
        <end position="227"/>
    </location>
</feature>
<dbReference type="Pfam" id="PF00814">
    <property type="entry name" value="TsaD"/>
    <property type="match status" value="1"/>
</dbReference>
<name>A0A1M6QS29_9FIRM</name>
<dbReference type="GO" id="GO:0006508">
    <property type="term" value="P:proteolysis"/>
    <property type="evidence" value="ECO:0007669"/>
    <property type="project" value="UniProtKB-KW"/>
</dbReference>
<dbReference type="PANTHER" id="PTHR11735">
    <property type="entry name" value="TRNA N6-ADENOSINE THREONYLCARBAMOYLTRANSFERASE"/>
    <property type="match status" value="1"/>
</dbReference>
<dbReference type="Gene3D" id="3.30.420.40">
    <property type="match status" value="2"/>
</dbReference>
<keyword evidence="2" id="KW-0378">Hydrolase</keyword>
<evidence type="ECO:0000313" key="3">
    <source>
        <dbReference type="Proteomes" id="UP000243547"/>
    </source>
</evidence>
<sequence>MLALSLETSTRTCSVALVKDREILGEVVLNTQVTHSQKLLPAIDALFKITDISLEELDLIGVAIGPGSFTGLRIGIATAQGLAYGKKIPVVGVSTLEALAYTTNVYEGLVVPILNARRNQVYTGIFQGNKGKYQRLLADSVIKLEELLEKLVTLPQPYVFTGDGVPVFKEKIEEVLKDQAIFIPTYNLLPQGKTVGVLAIEKFKRGEINTPDNLKPEYLRLSEAERNLLKGC</sequence>
<dbReference type="InterPro" id="IPR022496">
    <property type="entry name" value="T6A_TsaB"/>
</dbReference>
<dbReference type="CDD" id="cd24032">
    <property type="entry name" value="ASKHA_NBD_TsaB"/>
    <property type="match status" value="1"/>
</dbReference>
<dbReference type="STRING" id="1120989.SAMN02745227_01849"/>
<dbReference type="OrthoDB" id="9784166at2"/>
<dbReference type="EMBL" id="FRAI01000023">
    <property type="protein sequence ID" value="SHK23092.1"/>
    <property type="molecule type" value="Genomic_DNA"/>
</dbReference>
<dbReference type="Proteomes" id="UP000243547">
    <property type="component" value="Unassembled WGS sequence"/>
</dbReference>
<dbReference type="RefSeq" id="WP_072908190.1">
    <property type="nucleotide sequence ID" value="NZ_FRAI01000023.1"/>
</dbReference>
<dbReference type="GO" id="GO:0008233">
    <property type="term" value="F:peptidase activity"/>
    <property type="evidence" value="ECO:0007669"/>
    <property type="project" value="UniProtKB-KW"/>
</dbReference>
<dbReference type="PANTHER" id="PTHR11735:SF11">
    <property type="entry name" value="TRNA THREONYLCARBAMOYLADENOSINE BIOSYNTHESIS PROTEIN TSAB"/>
    <property type="match status" value="1"/>
</dbReference>
<keyword evidence="2" id="KW-0645">Protease</keyword>